<evidence type="ECO:0000256" key="1">
    <source>
        <dbReference type="SAM" id="Phobius"/>
    </source>
</evidence>
<evidence type="ECO:0000313" key="2">
    <source>
        <dbReference type="EMBL" id="NEM91732.1"/>
    </source>
</evidence>
<comment type="caution">
    <text evidence="2">The sequence shown here is derived from an EMBL/GenBank/DDBJ whole genome shotgun (WGS) entry which is preliminary data.</text>
</comment>
<sequence>MHLLATILVAAEAKAPLLMPPIAFAGIAFAVFLALGVVTWSYRDVAHRHQDKFQGGVNDHQHTGAGH</sequence>
<name>A0A7C9PNK9_9MICO</name>
<proteinExistence type="predicted"/>
<accession>A0A7C9PNK9</accession>
<dbReference type="Proteomes" id="UP000479756">
    <property type="component" value="Unassembled WGS sequence"/>
</dbReference>
<protein>
    <submittedName>
        <fullName evidence="2">Uncharacterized protein</fullName>
    </submittedName>
</protein>
<dbReference type="EMBL" id="JAAGWZ010000002">
    <property type="protein sequence ID" value="NEM91732.1"/>
    <property type="molecule type" value="Genomic_DNA"/>
</dbReference>
<dbReference type="AlphaFoldDB" id="A0A7C9PNK9"/>
<gene>
    <name evidence="2" type="ORF">G3T37_10220</name>
</gene>
<keyword evidence="1" id="KW-1133">Transmembrane helix</keyword>
<reference evidence="2 3" key="1">
    <citation type="journal article" date="2014" name="Int. J. Syst. Evol. Microbiol.">
        <title>Description of Galbitalea soli gen. nov., sp. nov., and Frondihabitans sucicola sp. nov.</title>
        <authorList>
            <person name="Kim S.J."/>
            <person name="Lim J.M."/>
            <person name="Ahn J.H."/>
            <person name="Weon H.Y."/>
            <person name="Hamada M."/>
            <person name="Suzuki K."/>
            <person name="Ahn T.Y."/>
            <person name="Kwon S.W."/>
        </authorList>
    </citation>
    <scope>NUCLEOTIDE SEQUENCE [LARGE SCALE GENOMIC DNA]</scope>
    <source>
        <strain evidence="2 3">NBRC 108727</strain>
    </source>
</reference>
<organism evidence="2 3">
    <name type="scientific">Galbitalea soli</name>
    <dbReference type="NCBI Taxonomy" id="1268042"/>
    <lineage>
        <taxon>Bacteria</taxon>
        <taxon>Bacillati</taxon>
        <taxon>Actinomycetota</taxon>
        <taxon>Actinomycetes</taxon>
        <taxon>Micrococcales</taxon>
        <taxon>Microbacteriaceae</taxon>
        <taxon>Galbitalea</taxon>
    </lineage>
</organism>
<keyword evidence="3" id="KW-1185">Reference proteome</keyword>
<keyword evidence="1" id="KW-0472">Membrane</keyword>
<evidence type="ECO:0000313" key="3">
    <source>
        <dbReference type="Proteomes" id="UP000479756"/>
    </source>
</evidence>
<feature type="transmembrane region" description="Helical" evidence="1">
    <location>
        <begin position="23"/>
        <end position="42"/>
    </location>
</feature>
<dbReference type="RefSeq" id="WP_163473631.1">
    <property type="nucleotide sequence ID" value="NZ_JAAGWZ010000002.1"/>
</dbReference>
<keyword evidence="1" id="KW-0812">Transmembrane</keyword>